<reference evidence="1" key="1">
    <citation type="submission" date="2020-11" db="EMBL/GenBank/DDBJ databases">
        <title>Isolation and identification of active actinomycetes.</title>
        <authorList>
            <person name="Sun X."/>
        </authorList>
    </citation>
    <scope>NUCLEOTIDE SEQUENCE</scope>
    <source>
        <strain evidence="1">NEAU-A11</strain>
    </source>
</reference>
<dbReference type="InterPro" id="IPR052527">
    <property type="entry name" value="Metal_cation-efflux_comp"/>
</dbReference>
<comment type="caution">
    <text evidence="1">The sequence shown here is derived from an EMBL/GenBank/DDBJ whole genome shotgun (WGS) entry which is preliminary data.</text>
</comment>
<dbReference type="PANTHER" id="PTHR43847:SF1">
    <property type="entry name" value="BLL3993 PROTEIN"/>
    <property type="match status" value="1"/>
</dbReference>
<evidence type="ECO:0000313" key="1">
    <source>
        <dbReference type="EMBL" id="MBG0566740.1"/>
    </source>
</evidence>
<accession>A0A931CKR8</accession>
<evidence type="ECO:0000313" key="2">
    <source>
        <dbReference type="Proteomes" id="UP000598146"/>
    </source>
</evidence>
<dbReference type="Proteomes" id="UP000598146">
    <property type="component" value="Unassembled WGS sequence"/>
</dbReference>
<dbReference type="EMBL" id="JADQTO010000022">
    <property type="protein sequence ID" value="MBG0566740.1"/>
    <property type="molecule type" value="Genomic_DNA"/>
</dbReference>
<protein>
    <submittedName>
        <fullName evidence="1">Isoprenylcysteine carboxylmethyltransferase family protein</fullName>
    </submittedName>
</protein>
<dbReference type="RefSeq" id="WP_196418509.1">
    <property type="nucleotide sequence ID" value="NZ_JADQTO010000022.1"/>
</dbReference>
<organism evidence="1 2">
    <name type="scientific">Actinoplanes aureus</name>
    <dbReference type="NCBI Taxonomy" id="2792083"/>
    <lineage>
        <taxon>Bacteria</taxon>
        <taxon>Bacillati</taxon>
        <taxon>Actinomycetota</taxon>
        <taxon>Actinomycetes</taxon>
        <taxon>Micromonosporales</taxon>
        <taxon>Micromonosporaceae</taxon>
        <taxon>Actinoplanes</taxon>
    </lineage>
</organism>
<sequence>MRDRAERMLGYGFVVAQSALFVLLFAPRRAGARRSVAVRAAAGLAIGTGALVAVAGGRELGPDLTPMPLPREGSRLRTGGAYAVVRHPIYTGVMAASAVRGLTAGGRVRPAAGAALCALLVVKAGWEERQMRARFPEYQEYARRTPRFVPKLAGARPAR</sequence>
<gene>
    <name evidence="1" type="ORF">I4J89_35370</name>
</gene>
<proteinExistence type="predicted"/>
<dbReference type="Gene3D" id="1.20.120.1630">
    <property type="match status" value="1"/>
</dbReference>
<dbReference type="AlphaFoldDB" id="A0A931CKR8"/>
<name>A0A931CKR8_9ACTN</name>
<dbReference type="PANTHER" id="PTHR43847">
    <property type="entry name" value="BLL3993 PROTEIN"/>
    <property type="match status" value="1"/>
</dbReference>
<keyword evidence="2" id="KW-1185">Reference proteome</keyword>